<dbReference type="GO" id="GO:0005737">
    <property type="term" value="C:cytoplasm"/>
    <property type="evidence" value="ECO:0007669"/>
    <property type="project" value="TreeGrafter"/>
</dbReference>
<feature type="domain" description="HPt" evidence="3">
    <location>
        <begin position="99"/>
        <end position="202"/>
    </location>
</feature>
<dbReference type="PROSITE" id="PS50894">
    <property type="entry name" value="HPT"/>
    <property type="match status" value="1"/>
</dbReference>
<name>A0A139A042_GONPJ</name>
<dbReference type="InterPro" id="IPR008207">
    <property type="entry name" value="Sig_transdc_His_kin_Hpt_dom"/>
</dbReference>
<reference evidence="4 5" key="1">
    <citation type="journal article" date="2015" name="Genome Biol. Evol.">
        <title>Phylogenomic analyses indicate that early fungi evolved digesting cell walls of algal ancestors of land plants.</title>
        <authorList>
            <person name="Chang Y."/>
            <person name="Wang S."/>
            <person name="Sekimoto S."/>
            <person name="Aerts A.L."/>
            <person name="Choi C."/>
            <person name="Clum A."/>
            <person name="LaButti K.M."/>
            <person name="Lindquist E.A."/>
            <person name="Yee Ngan C."/>
            <person name="Ohm R.A."/>
            <person name="Salamov A.A."/>
            <person name="Grigoriev I.V."/>
            <person name="Spatafora J.W."/>
            <person name="Berbee M.L."/>
        </authorList>
    </citation>
    <scope>NUCLEOTIDE SEQUENCE [LARGE SCALE GENOMIC DNA]</scope>
    <source>
        <strain evidence="4 5">JEL478</strain>
    </source>
</reference>
<keyword evidence="1" id="KW-0597">Phosphoprotein</keyword>
<protein>
    <submittedName>
        <fullName evidence="4">Histidine-phosphotransfer domain, HPT domain-containing protein</fullName>
    </submittedName>
</protein>
<dbReference type="SUPFAM" id="SSF47226">
    <property type="entry name" value="Histidine-containing phosphotransfer domain, HPT domain"/>
    <property type="match status" value="1"/>
</dbReference>
<dbReference type="Pfam" id="PF01627">
    <property type="entry name" value="Hpt"/>
    <property type="match status" value="1"/>
</dbReference>
<evidence type="ECO:0000259" key="3">
    <source>
        <dbReference type="PROSITE" id="PS50894"/>
    </source>
</evidence>
<dbReference type="PANTHER" id="PTHR28242">
    <property type="entry name" value="PHOSPHORELAY INTERMEDIATE PROTEIN YPD1"/>
    <property type="match status" value="1"/>
</dbReference>
<dbReference type="InterPro" id="IPR036641">
    <property type="entry name" value="HPT_dom_sf"/>
</dbReference>
<dbReference type="GO" id="GO:0009927">
    <property type="term" value="F:histidine phosphotransfer kinase activity"/>
    <property type="evidence" value="ECO:0007669"/>
    <property type="project" value="InterPro"/>
</dbReference>
<dbReference type="EMBL" id="KQ965836">
    <property type="protein sequence ID" value="KXS10147.1"/>
    <property type="molecule type" value="Genomic_DNA"/>
</dbReference>
<dbReference type="Gene3D" id="1.20.120.160">
    <property type="entry name" value="HPT domain"/>
    <property type="match status" value="1"/>
</dbReference>
<dbReference type="AlphaFoldDB" id="A0A139A042"/>
<evidence type="ECO:0000256" key="1">
    <source>
        <dbReference type="PROSITE-ProRule" id="PRU00110"/>
    </source>
</evidence>
<organism evidence="4 5">
    <name type="scientific">Gonapodya prolifera (strain JEL478)</name>
    <name type="common">Monoblepharis prolifera</name>
    <dbReference type="NCBI Taxonomy" id="1344416"/>
    <lineage>
        <taxon>Eukaryota</taxon>
        <taxon>Fungi</taxon>
        <taxon>Fungi incertae sedis</taxon>
        <taxon>Chytridiomycota</taxon>
        <taxon>Chytridiomycota incertae sedis</taxon>
        <taxon>Monoblepharidomycetes</taxon>
        <taxon>Monoblepharidales</taxon>
        <taxon>Gonapodyaceae</taxon>
        <taxon>Gonapodya</taxon>
    </lineage>
</organism>
<evidence type="ECO:0000313" key="4">
    <source>
        <dbReference type="EMBL" id="KXS10147.1"/>
    </source>
</evidence>
<sequence length="206" mass="23472">MLENSRLRHSNALKYGVTLMWNRITDSAMNRVDTLRLSFHHMTTKAKPTPSPENSDRDEDSYSDEDGDDQEGAFPSVDTSIIDETFFYQLLGMDEDEKERECSSGIVLSFFEQARTKFAEMEQELWKADIEAIGKMGHFLKSSAAYVGLKTVRASCEELQHLGKLTNNDQPVTKEKALKIAKDIIERAKGELVEAQGELSRFYEFD</sequence>
<feature type="region of interest" description="Disordered" evidence="2">
    <location>
        <begin position="43"/>
        <end position="75"/>
    </location>
</feature>
<keyword evidence="5" id="KW-1185">Reference proteome</keyword>
<dbReference type="STRING" id="1344416.A0A139A042"/>
<gene>
    <name evidence="4" type="ORF">M427DRAFT_188770</name>
</gene>
<evidence type="ECO:0000256" key="2">
    <source>
        <dbReference type="SAM" id="MobiDB-lite"/>
    </source>
</evidence>
<dbReference type="GO" id="GO:0000160">
    <property type="term" value="P:phosphorelay signal transduction system"/>
    <property type="evidence" value="ECO:0007669"/>
    <property type="project" value="InterPro"/>
</dbReference>
<proteinExistence type="predicted"/>
<feature type="modified residue" description="Phosphohistidine" evidence="1">
    <location>
        <position position="138"/>
    </location>
</feature>
<accession>A0A139A042</accession>
<dbReference type="GO" id="GO:0043424">
    <property type="term" value="F:protein histidine kinase binding"/>
    <property type="evidence" value="ECO:0007669"/>
    <property type="project" value="InterPro"/>
</dbReference>
<dbReference type="GO" id="GO:0005634">
    <property type="term" value="C:nucleus"/>
    <property type="evidence" value="ECO:0007669"/>
    <property type="project" value="TreeGrafter"/>
</dbReference>
<dbReference type="OrthoDB" id="1673781at2759"/>
<dbReference type="InterPro" id="IPR045871">
    <property type="entry name" value="AHP1-5/YPD1"/>
</dbReference>
<feature type="compositionally biased region" description="Acidic residues" evidence="2">
    <location>
        <begin position="56"/>
        <end position="71"/>
    </location>
</feature>
<evidence type="ECO:0000313" key="5">
    <source>
        <dbReference type="Proteomes" id="UP000070544"/>
    </source>
</evidence>
<dbReference type="Proteomes" id="UP000070544">
    <property type="component" value="Unassembled WGS sequence"/>
</dbReference>
<dbReference type="PANTHER" id="PTHR28242:SF52">
    <property type="entry name" value="PHOSPHORELAY INTERMEDIATE PROTEIN YPD1"/>
    <property type="match status" value="1"/>
</dbReference>